<sequence>MFLNDSSLSNKPSTTSTNISSNLIDMDAMLDQLEREESDQKAEQCRNNSILSNKNLEEVTDNSDKNLVREESENVFCNVDIELKADKNQLILEKTLPDLIFASISDSEEDIYEQIDKMDKLIKLEEEKENEKFIEENKDKSNFLENESEDKKCRNTEGYKGGENSPFILFLNTFVDDIFDQALNEIKQKDEENEEEKEFAKQNDENRWLFMEEKVHCLNPAKDERIKQRLKELTALIPPPLATYHYLSKSIGEFKLTESELTLGKKKPFWIPDDDCDCCMLCSKSFSIVVRRHHCRACGRVLCSSCCSNKRSLAYDENPSNKHRVCTPCNRTLDRIEEYEKRVNENLEEEIDGPSTSNAFSSTNQFNSNNDDQNKKLEQENLINKNPKKSLLKPPRRDSIDILNNLNKNKEEKEVEINNNEDKEEEERERFWRKKKEEIKKKI</sequence>
<dbReference type="SMART" id="SM00064">
    <property type="entry name" value="FYVE"/>
    <property type="match status" value="1"/>
</dbReference>
<dbReference type="OrthoDB" id="70570at2759"/>
<reference evidence="8 9" key="1">
    <citation type="submission" date="2020-08" db="EMBL/GenBank/DDBJ databases">
        <authorList>
            <person name="Koutsovoulos G."/>
            <person name="Danchin GJ E."/>
        </authorList>
    </citation>
    <scope>NUCLEOTIDE SEQUENCE [LARGE SCALE GENOMIC DNA]</scope>
</reference>
<evidence type="ECO:0000256" key="5">
    <source>
        <dbReference type="SAM" id="Coils"/>
    </source>
</evidence>
<dbReference type="Pfam" id="PF01363">
    <property type="entry name" value="FYVE"/>
    <property type="match status" value="1"/>
</dbReference>
<evidence type="ECO:0000256" key="1">
    <source>
        <dbReference type="ARBA" id="ARBA00022723"/>
    </source>
</evidence>
<dbReference type="InterPro" id="IPR013083">
    <property type="entry name" value="Znf_RING/FYVE/PHD"/>
</dbReference>
<feature type="domain" description="FYVE-type" evidence="7">
    <location>
        <begin position="273"/>
        <end position="334"/>
    </location>
</feature>
<keyword evidence="2 4" id="KW-0863">Zinc-finger</keyword>
<dbReference type="Gene3D" id="3.30.40.10">
    <property type="entry name" value="Zinc/RING finger domain, C3HC4 (zinc finger)"/>
    <property type="match status" value="1"/>
</dbReference>
<dbReference type="PROSITE" id="PS50178">
    <property type="entry name" value="ZF_FYVE"/>
    <property type="match status" value="1"/>
</dbReference>
<evidence type="ECO:0000256" key="4">
    <source>
        <dbReference type="PROSITE-ProRule" id="PRU00091"/>
    </source>
</evidence>
<keyword evidence="3" id="KW-0862">Zinc</keyword>
<name>A0A6V7XG76_MELEN</name>
<protein>
    <recommendedName>
        <fullName evidence="7">FYVE-type domain-containing protein</fullName>
    </recommendedName>
</protein>
<dbReference type="InterPro" id="IPR017455">
    <property type="entry name" value="Znf_FYVE-rel"/>
</dbReference>
<accession>A0A6V7XG76</accession>
<dbReference type="Proteomes" id="UP000580250">
    <property type="component" value="Unassembled WGS sequence"/>
</dbReference>
<evidence type="ECO:0000256" key="2">
    <source>
        <dbReference type="ARBA" id="ARBA00022771"/>
    </source>
</evidence>
<dbReference type="PANTHER" id="PTHR46319:SF3">
    <property type="entry name" value="ZINC FINGER FYVE DOMAIN-CONTAINING PROTEIN"/>
    <property type="match status" value="1"/>
</dbReference>
<dbReference type="InterPro" id="IPR000306">
    <property type="entry name" value="Znf_FYVE"/>
</dbReference>
<organism evidence="8 9">
    <name type="scientific">Meloidogyne enterolobii</name>
    <name type="common">Root-knot nematode worm</name>
    <name type="synonym">Meloidogyne mayaguensis</name>
    <dbReference type="NCBI Taxonomy" id="390850"/>
    <lineage>
        <taxon>Eukaryota</taxon>
        <taxon>Metazoa</taxon>
        <taxon>Ecdysozoa</taxon>
        <taxon>Nematoda</taxon>
        <taxon>Chromadorea</taxon>
        <taxon>Rhabditida</taxon>
        <taxon>Tylenchina</taxon>
        <taxon>Tylenchomorpha</taxon>
        <taxon>Tylenchoidea</taxon>
        <taxon>Meloidogynidae</taxon>
        <taxon>Meloidogyninae</taxon>
        <taxon>Meloidogyne</taxon>
    </lineage>
</organism>
<evidence type="ECO:0000313" key="8">
    <source>
        <dbReference type="EMBL" id="CAD2198329.1"/>
    </source>
</evidence>
<keyword evidence="1" id="KW-0479">Metal-binding</keyword>
<comment type="caution">
    <text evidence="8">The sequence shown here is derived from an EMBL/GenBank/DDBJ whole genome shotgun (WGS) entry which is preliminary data.</text>
</comment>
<dbReference type="EMBL" id="CAJEWN010001548">
    <property type="protein sequence ID" value="CAD2198329.1"/>
    <property type="molecule type" value="Genomic_DNA"/>
</dbReference>
<keyword evidence="5" id="KW-0175">Coiled coil</keyword>
<dbReference type="SUPFAM" id="SSF57903">
    <property type="entry name" value="FYVE/PHD zinc finger"/>
    <property type="match status" value="1"/>
</dbReference>
<feature type="region of interest" description="Disordered" evidence="6">
    <location>
        <begin position="1"/>
        <end position="22"/>
    </location>
</feature>
<feature type="compositionally biased region" description="Polar residues" evidence="6">
    <location>
        <begin position="354"/>
        <end position="371"/>
    </location>
</feature>
<proteinExistence type="predicted"/>
<dbReference type="AlphaFoldDB" id="A0A6V7XG76"/>
<dbReference type="PANTHER" id="PTHR46319">
    <property type="entry name" value="ZINC FINGER FYVE DOMAIN-CONTAINING PROTEIN"/>
    <property type="match status" value="1"/>
</dbReference>
<dbReference type="InterPro" id="IPR011011">
    <property type="entry name" value="Znf_FYVE_PHD"/>
</dbReference>
<evidence type="ECO:0000313" key="9">
    <source>
        <dbReference type="Proteomes" id="UP000580250"/>
    </source>
</evidence>
<feature type="coiled-coil region" evidence="5">
    <location>
        <begin position="23"/>
        <end position="73"/>
    </location>
</feature>
<feature type="region of interest" description="Disordered" evidence="6">
    <location>
        <begin position="348"/>
        <end position="372"/>
    </location>
</feature>
<dbReference type="GO" id="GO:0031901">
    <property type="term" value="C:early endosome membrane"/>
    <property type="evidence" value="ECO:0007669"/>
    <property type="project" value="TreeGrafter"/>
</dbReference>
<evidence type="ECO:0000256" key="6">
    <source>
        <dbReference type="SAM" id="MobiDB-lite"/>
    </source>
</evidence>
<dbReference type="GO" id="GO:0008270">
    <property type="term" value="F:zinc ion binding"/>
    <property type="evidence" value="ECO:0007669"/>
    <property type="project" value="UniProtKB-KW"/>
</dbReference>
<dbReference type="GO" id="GO:0016197">
    <property type="term" value="P:endosomal transport"/>
    <property type="evidence" value="ECO:0007669"/>
    <property type="project" value="TreeGrafter"/>
</dbReference>
<feature type="compositionally biased region" description="Low complexity" evidence="6">
    <location>
        <begin position="9"/>
        <end position="22"/>
    </location>
</feature>
<evidence type="ECO:0000259" key="7">
    <source>
        <dbReference type="PROSITE" id="PS50178"/>
    </source>
</evidence>
<evidence type="ECO:0000256" key="3">
    <source>
        <dbReference type="ARBA" id="ARBA00022833"/>
    </source>
</evidence>
<feature type="region of interest" description="Disordered" evidence="6">
    <location>
        <begin position="410"/>
        <end position="431"/>
    </location>
</feature>
<gene>
    <name evidence="8" type="ORF">MENT_LOCUS51631</name>
</gene>